<dbReference type="GeneID" id="22912617"/>
<proteinExistence type="predicted"/>
<evidence type="ECO:0000313" key="2">
    <source>
        <dbReference type="EMBL" id="EZG67097.1"/>
    </source>
</evidence>
<dbReference type="VEuPathDB" id="CryptoDB:GNI_071810"/>
<dbReference type="Proteomes" id="UP000019763">
    <property type="component" value="Unassembled WGS sequence"/>
</dbReference>
<dbReference type="RefSeq" id="XP_011130332.1">
    <property type="nucleotide sequence ID" value="XM_011132030.1"/>
</dbReference>
<gene>
    <name evidence="2" type="ORF">GNI_071810</name>
</gene>
<comment type="caution">
    <text evidence="2">The sequence shown here is derived from an EMBL/GenBank/DDBJ whole genome shotgun (WGS) entry which is preliminary data.</text>
</comment>
<sequence length="330" mass="36170">MKHFRKSVERSAETSSLALMAGVVFPLRFNGVWFDASELKRSRWMSPAMQVELWTLLEGLELLTRLPDARLAAKQCPGAPLVAHRTLLQEFADVLYGSPIQRASLLFSVAQFLGRAALCPEVDGSAKKAINSWREVFNAQIMEAAGESGLVSRPTNETTANGSTTNESTAIESLTTLTRSYAGTEAVKTGPNIVLFPVTRPPSRTERLGKWFGGLCGKRETIVENELYGTVPPQPEPIYDSLAVPERKYFTLVFEPAMQDAAEKTEPMTGEQSLTPTEEEPIPAEVALVSSEPDGQTIKEGSQPGTKKEPIYETIAEVKARLAELAEKQQ</sequence>
<evidence type="ECO:0000256" key="1">
    <source>
        <dbReference type="SAM" id="MobiDB-lite"/>
    </source>
</evidence>
<evidence type="ECO:0000313" key="3">
    <source>
        <dbReference type="Proteomes" id="UP000019763"/>
    </source>
</evidence>
<keyword evidence="3" id="KW-1185">Reference proteome</keyword>
<organism evidence="2 3">
    <name type="scientific">Gregarina niphandrodes</name>
    <name type="common">Septate eugregarine</name>
    <dbReference type="NCBI Taxonomy" id="110365"/>
    <lineage>
        <taxon>Eukaryota</taxon>
        <taxon>Sar</taxon>
        <taxon>Alveolata</taxon>
        <taxon>Apicomplexa</taxon>
        <taxon>Conoidasida</taxon>
        <taxon>Gregarinasina</taxon>
        <taxon>Eugregarinorida</taxon>
        <taxon>Gregarinidae</taxon>
        <taxon>Gregarina</taxon>
    </lineage>
</organism>
<reference evidence="2" key="1">
    <citation type="submission" date="2013-12" db="EMBL/GenBank/DDBJ databases">
        <authorList>
            <person name="Omoto C.K."/>
            <person name="Sibley D."/>
            <person name="Venepally P."/>
            <person name="Hadjithomas M."/>
            <person name="Karamycheva S."/>
            <person name="Brunk B."/>
            <person name="Roos D."/>
            <person name="Caler E."/>
            <person name="Lorenzi H."/>
        </authorList>
    </citation>
    <scope>NUCLEOTIDE SEQUENCE</scope>
</reference>
<feature type="region of interest" description="Disordered" evidence="1">
    <location>
        <begin position="289"/>
        <end position="310"/>
    </location>
</feature>
<dbReference type="AlphaFoldDB" id="A0A023B7E1"/>
<name>A0A023B7E1_GRENI</name>
<feature type="non-terminal residue" evidence="2">
    <location>
        <position position="330"/>
    </location>
</feature>
<protein>
    <submittedName>
        <fullName evidence="2">Uncharacterized protein</fullName>
    </submittedName>
</protein>
<dbReference type="EMBL" id="AFNH02000540">
    <property type="protein sequence ID" value="EZG67097.1"/>
    <property type="molecule type" value="Genomic_DNA"/>
</dbReference>
<accession>A0A023B7E1</accession>